<comment type="subcellular location">
    <subcellularLocation>
        <location evidence="3">Endoplasmic reticulum</location>
    </subcellularLocation>
    <subcellularLocation>
        <location evidence="2">Membrane</location>
        <topology evidence="2">Multi-pass membrane protein</topology>
    </subcellularLocation>
</comment>
<organism evidence="21">
    <name type="scientific">Soboliphyme baturini</name>
    <dbReference type="NCBI Taxonomy" id="241478"/>
    <lineage>
        <taxon>Eukaryota</taxon>
        <taxon>Metazoa</taxon>
        <taxon>Ecdysozoa</taxon>
        <taxon>Nematoda</taxon>
        <taxon>Enoplea</taxon>
        <taxon>Dorylaimia</taxon>
        <taxon>Dioctophymatida</taxon>
        <taxon>Dioctophymatoidea</taxon>
        <taxon>Soboliphymatidae</taxon>
        <taxon>Soboliphyme</taxon>
    </lineage>
</organism>
<dbReference type="GO" id="GO:0005783">
    <property type="term" value="C:endoplasmic reticulum"/>
    <property type="evidence" value="ECO:0007669"/>
    <property type="project" value="UniProtKB-SubCell"/>
</dbReference>
<evidence type="ECO:0000256" key="4">
    <source>
        <dbReference type="ARBA" id="ARBA00004922"/>
    </source>
</evidence>
<dbReference type="GO" id="GO:0016020">
    <property type="term" value="C:membrane"/>
    <property type="evidence" value="ECO:0007669"/>
    <property type="project" value="UniProtKB-SubCell"/>
</dbReference>
<dbReference type="WBParaSite" id="SBAD_0000470201-mRNA-1">
    <property type="protein sequence ID" value="SBAD_0000470201-mRNA-1"/>
    <property type="gene ID" value="SBAD_0000470201"/>
</dbReference>
<evidence type="ECO:0000256" key="5">
    <source>
        <dbReference type="ARBA" id="ARBA00007882"/>
    </source>
</evidence>
<evidence type="ECO:0000256" key="16">
    <source>
        <dbReference type="PROSITE-ProRule" id="PRU00339"/>
    </source>
</evidence>
<dbReference type="PANTHER" id="PTHR44227">
    <property type="match status" value="1"/>
</dbReference>
<keyword evidence="20" id="KW-1185">Reference proteome</keyword>
<keyword evidence="8 17" id="KW-0812">Transmembrane</keyword>
<feature type="transmembrane region" description="Helical" evidence="17">
    <location>
        <begin position="210"/>
        <end position="228"/>
    </location>
</feature>
<reference evidence="19 20" key="2">
    <citation type="submission" date="2018-11" db="EMBL/GenBank/DDBJ databases">
        <authorList>
            <consortium name="Pathogen Informatics"/>
        </authorList>
    </citation>
    <scope>NUCLEOTIDE SEQUENCE [LARGE SCALE GENOMIC DNA]</scope>
</reference>
<dbReference type="OrthoDB" id="19588at2759"/>
<dbReference type="SMART" id="SM00028">
    <property type="entry name" value="TPR"/>
    <property type="match status" value="6"/>
</dbReference>
<dbReference type="Gene3D" id="1.25.40.10">
    <property type="entry name" value="Tetratricopeptide repeat domain"/>
    <property type="match status" value="3"/>
</dbReference>
<feature type="repeat" description="TPR" evidence="16">
    <location>
        <begin position="596"/>
        <end position="629"/>
    </location>
</feature>
<sequence>MFSVLSFNVFASLDDDAQVAVVHRSKLLSSRRLVSSRRLFLFFIAIAPYLVCLDGDFVFDDYKVIVYNKDIVNEANAPRGTPRPWLNFVVNDYWGTPMSSNASHKSWRPLTIMSFKMNYFWTRLNTRSYHLVNILLHGAVTVLSYEAYLRILQLKKSSTAMFASVIFAVHPVHSECVANISGRAELLSALFFLLSFLCYDSAISSGKRNFFTVEMFMCLLFAFTAMLSKEQAFDRTTVLIVDNPSANVSSRFFRVVNYLHLYSLNIWLLLGPASLCFDYSMGCIPVISEMWDLRMLYLVLFLATSCLAFLLTIPFVPASNVFFRVGFVLAERVLYIPSLGSSLCIVLSIKSFMNCFKRDVWWKLSIVIICVIYFAKSMHRSSQWRTEESLYSSGLTVCPGNAKIYYNLAKVSLDNGQRFKALENYRFALQLYPDYEQALNNLANLLKDEGELTEAEVLLERAVKIKSDFATAWMNLGTVKAALKKYKESEKCYLIALKFRPKYADCLYNLGNLVYGTVNIGRKAEALSCWSAVTNLRPDHSKAWTNIFVLLESEDRCAQGIFMAEKALRLVPLSLGHYDESESHFLAAINLDRFNAHYFANLGVLYHRWKKYKLAKEMYMKARQLNPNLSSHNCPLQTR</sequence>
<feature type="transmembrane region" description="Helical" evidence="17">
    <location>
        <begin position="39"/>
        <end position="59"/>
    </location>
</feature>
<dbReference type="GO" id="GO:0004169">
    <property type="term" value="F:dolichyl-phosphate-mannose-protein mannosyltransferase activity"/>
    <property type="evidence" value="ECO:0007669"/>
    <property type="project" value="UniProtKB-EC"/>
</dbReference>
<evidence type="ECO:0000256" key="11">
    <source>
        <dbReference type="ARBA" id="ARBA00022824"/>
    </source>
</evidence>
<gene>
    <name evidence="19" type="ORF">SBAD_LOCUS4510</name>
</gene>
<keyword evidence="12 17" id="KW-1133">Transmembrane helix</keyword>
<keyword evidence="9" id="KW-0677">Repeat</keyword>
<feature type="transmembrane region" description="Helical" evidence="17">
    <location>
        <begin position="295"/>
        <end position="313"/>
    </location>
</feature>
<evidence type="ECO:0000256" key="7">
    <source>
        <dbReference type="ARBA" id="ARBA00022679"/>
    </source>
</evidence>
<evidence type="ECO:0000259" key="18">
    <source>
        <dbReference type="Pfam" id="PF08409"/>
    </source>
</evidence>
<evidence type="ECO:0000256" key="13">
    <source>
        <dbReference type="ARBA" id="ARBA00023136"/>
    </source>
</evidence>
<dbReference type="PANTHER" id="PTHR44227:SF3">
    <property type="entry name" value="PROTEIN O-MANNOSYL-TRANSFERASE TMTC4"/>
    <property type="match status" value="1"/>
</dbReference>
<dbReference type="PROSITE" id="PS50005">
    <property type="entry name" value="TPR"/>
    <property type="match status" value="3"/>
</dbReference>
<evidence type="ECO:0000313" key="20">
    <source>
        <dbReference type="Proteomes" id="UP000270296"/>
    </source>
</evidence>
<feature type="transmembrane region" description="Helical" evidence="17">
    <location>
        <begin position="266"/>
        <end position="288"/>
    </location>
</feature>
<comment type="function">
    <text evidence="1">Transfers mannosyl residues to the hydroxyl group of serine or threonine residues.</text>
</comment>
<keyword evidence="11" id="KW-0256">Endoplasmic reticulum</keyword>
<dbReference type="InterPro" id="IPR013618">
    <property type="entry name" value="TMTC_DUF1736"/>
</dbReference>
<dbReference type="InterPro" id="IPR052346">
    <property type="entry name" value="O-mannosyl-transferase_TMTC"/>
</dbReference>
<dbReference type="AlphaFoldDB" id="A0A183ILL4"/>
<evidence type="ECO:0000313" key="21">
    <source>
        <dbReference type="WBParaSite" id="SBAD_0000470201-mRNA-1"/>
    </source>
</evidence>
<keyword evidence="13 17" id="KW-0472">Membrane</keyword>
<dbReference type="UniPathway" id="UPA00378"/>
<comment type="catalytic activity">
    <reaction evidence="15">
        <text>a di-trans,poly-cis-dolichyl beta-D-mannosyl phosphate + L-seryl-[protein] = 3-O-(alpha-D-mannosyl)-L-seryl-[protein] + a di-trans,poly-cis-dolichyl phosphate + H(+)</text>
        <dbReference type="Rhea" id="RHEA:17377"/>
        <dbReference type="Rhea" id="RHEA-COMP:9863"/>
        <dbReference type="Rhea" id="RHEA-COMP:13546"/>
        <dbReference type="Rhea" id="RHEA-COMP:19498"/>
        <dbReference type="Rhea" id="RHEA-COMP:19501"/>
        <dbReference type="ChEBI" id="CHEBI:15378"/>
        <dbReference type="ChEBI" id="CHEBI:29999"/>
        <dbReference type="ChEBI" id="CHEBI:57683"/>
        <dbReference type="ChEBI" id="CHEBI:58211"/>
        <dbReference type="ChEBI" id="CHEBI:137321"/>
        <dbReference type="EC" id="2.4.1.109"/>
    </reaction>
</comment>
<feature type="repeat" description="TPR" evidence="16">
    <location>
        <begin position="402"/>
        <end position="435"/>
    </location>
</feature>
<evidence type="ECO:0000256" key="14">
    <source>
        <dbReference type="ARBA" id="ARBA00045085"/>
    </source>
</evidence>
<evidence type="ECO:0000256" key="15">
    <source>
        <dbReference type="ARBA" id="ARBA00045102"/>
    </source>
</evidence>
<proteinExistence type="inferred from homology"/>
<dbReference type="Pfam" id="PF13181">
    <property type="entry name" value="TPR_8"/>
    <property type="match status" value="2"/>
</dbReference>
<dbReference type="EC" id="2.4.1.109" evidence="6"/>
<dbReference type="InterPro" id="IPR011990">
    <property type="entry name" value="TPR-like_helical_dom_sf"/>
</dbReference>
<name>A0A183ILL4_9BILA</name>
<comment type="similarity">
    <text evidence="5">Belongs to the TMTC family.</text>
</comment>
<dbReference type="InterPro" id="IPR019734">
    <property type="entry name" value="TPR_rpt"/>
</dbReference>
<dbReference type="Pfam" id="PF08409">
    <property type="entry name" value="TMTC_DUF1736"/>
    <property type="match status" value="1"/>
</dbReference>
<evidence type="ECO:0000256" key="12">
    <source>
        <dbReference type="ARBA" id="ARBA00022989"/>
    </source>
</evidence>
<feature type="transmembrane region" description="Helical" evidence="17">
    <location>
        <begin position="129"/>
        <end position="148"/>
    </location>
</feature>
<evidence type="ECO:0000256" key="6">
    <source>
        <dbReference type="ARBA" id="ARBA00012839"/>
    </source>
</evidence>
<dbReference type="Pfam" id="PF14559">
    <property type="entry name" value="TPR_19"/>
    <property type="match status" value="1"/>
</dbReference>
<feature type="repeat" description="TPR" evidence="16">
    <location>
        <begin position="470"/>
        <end position="503"/>
    </location>
</feature>
<evidence type="ECO:0000256" key="9">
    <source>
        <dbReference type="ARBA" id="ARBA00022737"/>
    </source>
</evidence>
<dbReference type="Proteomes" id="UP000270296">
    <property type="component" value="Unassembled WGS sequence"/>
</dbReference>
<evidence type="ECO:0000256" key="17">
    <source>
        <dbReference type="SAM" id="Phobius"/>
    </source>
</evidence>
<evidence type="ECO:0000256" key="2">
    <source>
        <dbReference type="ARBA" id="ARBA00004141"/>
    </source>
</evidence>
<comment type="pathway">
    <text evidence="4">Protein modification; protein glycosylation.</text>
</comment>
<keyword evidence="7" id="KW-0808">Transferase</keyword>
<dbReference type="EMBL" id="UZAM01008364">
    <property type="protein sequence ID" value="VDP04605.1"/>
    <property type="molecule type" value="Genomic_DNA"/>
</dbReference>
<evidence type="ECO:0000256" key="10">
    <source>
        <dbReference type="ARBA" id="ARBA00022803"/>
    </source>
</evidence>
<dbReference type="GO" id="GO:0030968">
    <property type="term" value="P:endoplasmic reticulum unfolded protein response"/>
    <property type="evidence" value="ECO:0007669"/>
    <property type="project" value="TreeGrafter"/>
</dbReference>
<accession>A0A183ILL4</accession>
<comment type="catalytic activity">
    <reaction evidence="14">
        <text>a di-trans,poly-cis-dolichyl beta-D-mannosyl phosphate + L-threonyl-[protein] = 3-O-(alpha-D-mannosyl)-L-threonyl-[protein] + a di-trans,poly-cis-dolichyl phosphate + H(+)</text>
        <dbReference type="Rhea" id="RHEA:53396"/>
        <dbReference type="Rhea" id="RHEA-COMP:11060"/>
        <dbReference type="Rhea" id="RHEA-COMP:13547"/>
        <dbReference type="Rhea" id="RHEA-COMP:19498"/>
        <dbReference type="Rhea" id="RHEA-COMP:19501"/>
        <dbReference type="ChEBI" id="CHEBI:15378"/>
        <dbReference type="ChEBI" id="CHEBI:30013"/>
        <dbReference type="ChEBI" id="CHEBI:57683"/>
        <dbReference type="ChEBI" id="CHEBI:58211"/>
        <dbReference type="ChEBI" id="CHEBI:137323"/>
        <dbReference type="EC" id="2.4.1.109"/>
    </reaction>
</comment>
<evidence type="ECO:0000313" key="19">
    <source>
        <dbReference type="EMBL" id="VDP04605.1"/>
    </source>
</evidence>
<evidence type="ECO:0000256" key="8">
    <source>
        <dbReference type="ARBA" id="ARBA00022692"/>
    </source>
</evidence>
<dbReference type="SUPFAM" id="SSF48452">
    <property type="entry name" value="TPR-like"/>
    <property type="match status" value="1"/>
</dbReference>
<feature type="transmembrane region" description="Helical" evidence="17">
    <location>
        <begin position="333"/>
        <end position="353"/>
    </location>
</feature>
<reference evidence="21" key="1">
    <citation type="submission" date="2016-06" db="UniProtKB">
        <authorList>
            <consortium name="WormBaseParasite"/>
        </authorList>
    </citation>
    <scope>IDENTIFICATION</scope>
</reference>
<feature type="transmembrane region" description="Helical" evidence="17">
    <location>
        <begin position="360"/>
        <end position="376"/>
    </location>
</feature>
<feature type="domain" description="DUF1736" evidence="18">
    <location>
        <begin position="241"/>
        <end position="303"/>
    </location>
</feature>
<evidence type="ECO:0000256" key="3">
    <source>
        <dbReference type="ARBA" id="ARBA00004240"/>
    </source>
</evidence>
<keyword evidence="10 16" id="KW-0802">TPR repeat</keyword>
<protein>
    <recommendedName>
        <fullName evidence="6">dolichyl-phosphate-mannose--protein mannosyltransferase</fullName>
        <ecNumber evidence="6">2.4.1.109</ecNumber>
    </recommendedName>
</protein>
<evidence type="ECO:0000256" key="1">
    <source>
        <dbReference type="ARBA" id="ARBA00003582"/>
    </source>
</evidence>